<dbReference type="SUPFAM" id="SSF56219">
    <property type="entry name" value="DNase I-like"/>
    <property type="match status" value="1"/>
</dbReference>
<evidence type="ECO:0000313" key="2">
    <source>
        <dbReference type="Proteomes" id="UP000297245"/>
    </source>
</evidence>
<name>A0A4S8L2G6_DENBC</name>
<accession>A0A4S8L2G6</accession>
<dbReference type="InterPro" id="IPR036691">
    <property type="entry name" value="Endo/exonu/phosph_ase_sf"/>
</dbReference>
<evidence type="ECO:0000313" key="1">
    <source>
        <dbReference type="EMBL" id="THU82666.1"/>
    </source>
</evidence>
<protein>
    <recommendedName>
        <fullName evidence="3">Endonuclease/exonuclease/phosphatase domain-containing protein</fullName>
    </recommendedName>
</protein>
<feature type="non-terminal residue" evidence="1">
    <location>
        <position position="134"/>
    </location>
</feature>
<dbReference type="AlphaFoldDB" id="A0A4S8L2G6"/>
<gene>
    <name evidence="1" type="ORF">K435DRAFT_691078</name>
</gene>
<keyword evidence="2" id="KW-1185">Reference proteome</keyword>
<dbReference type="Proteomes" id="UP000297245">
    <property type="component" value="Unassembled WGS sequence"/>
</dbReference>
<dbReference type="OrthoDB" id="2840473at2759"/>
<dbReference type="Gene3D" id="3.60.10.10">
    <property type="entry name" value="Endonuclease/exonuclease/phosphatase"/>
    <property type="match status" value="1"/>
</dbReference>
<organism evidence="1 2">
    <name type="scientific">Dendrothele bispora (strain CBS 962.96)</name>
    <dbReference type="NCBI Taxonomy" id="1314807"/>
    <lineage>
        <taxon>Eukaryota</taxon>
        <taxon>Fungi</taxon>
        <taxon>Dikarya</taxon>
        <taxon>Basidiomycota</taxon>
        <taxon>Agaricomycotina</taxon>
        <taxon>Agaricomycetes</taxon>
        <taxon>Agaricomycetidae</taxon>
        <taxon>Agaricales</taxon>
        <taxon>Agaricales incertae sedis</taxon>
        <taxon>Dendrothele</taxon>
    </lineage>
</organism>
<sequence>MNLHKSKTAIFDMINEVGNNKLSDKFDIICIQEPWTDSIGNTRSNSRWHILYPTSKLSLPKNKLLRSVILINKKLASNSWKQLEVNNTNDITAIEIQADKRKIAIFNIYNDCNHSDTLKILRESTEHLPTQDNH</sequence>
<proteinExistence type="predicted"/>
<dbReference type="EMBL" id="ML179716">
    <property type="protein sequence ID" value="THU82666.1"/>
    <property type="molecule type" value="Genomic_DNA"/>
</dbReference>
<evidence type="ECO:0008006" key="3">
    <source>
        <dbReference type="Google" id="ProtNLM"/>
    </source>
</evidence>
<reference evidence="1 2" key="1">
    <citation type="journal article" date="2019" name="Nat. Ecol. Evol.">
        <title>Megaphylogeny resolves global patterns of mushroom evolution.</title>
        <authorList>
            <person name="Varga T."/>
            <person name="Krizsan K."/>
            <person name="Foldi C."/>
            <person name="Dima B."/>
            <person name="Sanchez-Garcia M."/>
            <person name="Sanchez-Ramirez S."/>
            <person name="Szollosi G.J."/>
            <person name="Szarkandi J.G."/>
            <person name="Papp V."/>
            <person name="Albert L."/>
            <person name="Andreopoulos W."/>
            <person name="Angelini C."/>
            <person name="Antonin V."/>
            <person name="Barry K.W."/>
            <person name="Bougher N.L."/>
            <person name="Buchanan P."/>
            <person name="Buyck B."/>
            <person name="Bense V."/>
            <person name="Catcheside P."/>
            <person name="Chovatia M."/>
            <person name="Cooper J."/>
            <person name="Damon W."/>
            <person name="Desjardin D."/>
            <person name="Finy P."/>
            <person name="Geml J."/>
            <person name="Haridas S."/>
            <person name="Hughes K."/>
            <person name="Justo A."/>
            <person name="Karasinski D."/>
            <person name="Kautmanova I."/>
            <person name="Kiss B."/>
            <person name="Kocsube S."/>
            <person name="Kotiranta H."/>
            <person name="LaButti K.M."/>
            <person name="Lechner B.E."/>
            <person name="Liimatainen K."/>
            <person name="Lipzen A."/>
            <person name="Lukacs Z."/>
            <person name="Mihaltcheva S."/>
            <person name="Morgado L.N."/>
            <person name="Niskanen T."/>
            <person name="Noordeloos M.E."/>
            <person name="Ohm R.A."/>
            <person name="Ortiz-Santana B."/>
            <person name="Ovrebo C."/>
            <person name="Racz N."/>
            <person name="Riley R."/>
            <person name="Savchenko A."/>
            <person name="Shiryaev A."/>
            <person name="Soop K."/>
            <person name="Spirin V."/>
            <person name="Szebenyi C."/>
            <person name="Tomsovsky M."/>
            <person name="Tulloss R.E."/>
            <person name="Uehling J."/>
            <person name="Grigoriev I.V."/>
            <person name="Vagvolgyi C."/>
            <person name="Papp T."/>
            <person name="Martin F.M."/>
            <person name="Miettinen O."/>
            <person name="Hibbett D.S."/>
            <person name="Nagy L.G."/>
        </authorList>
    </citation>
    <scope>NUCLEOTIDE SEQUENCE [LARGE SCALE GENOMIC DNA]</scope>
    <source>
        <strain evidence="1 2">CBS 962.96</strain>
    </source>
</reference>